<dbReference type="Proteomes" id="UP000256485">
    <property type="component" value="Unassembled WGS sequence"/>
</dbReference>
<feature type="transmembrane region" description="Helical" evidence="2">
    <location>
        <begin position="523"/>
        <end position="546"/>
    </location>
</feature>
<dbReference type="OrthoDB" id="7510320at2"/>
<dbReference type="SUPFAM" id="SSF53335">
    <property type="entry name" value="S-adenosyl-L-methionine-dependent methyltransferases"/>
    <property type="match status" value="1"/>
</dbReference>
<feature type="region of interest" description="Disordered" evidence="1">
    <location>
        <begin position="432"/>
        <end position="451"/>
    </location>
</feature>
<feature type="region of interest" description="Disordered" evidence="1">
    <location>
        <begin position="224"/>
        <end position="246"/>
    </location>
</feature>
<evidence type="ECO:0000256" key="1">
    <source>
        <dbReference type="SAM" id="MobiDB-lite"/>
    </source>
</evidence>
<dbReference type="EMBL" id="QTUC01000001">
    <property type="protein sequence ID" value="REF34884.1"/>
    <property type="molecule type" value="Genomic_DNA"/>
</dbReference>
<organism evidence="3 4">
    <name type="scientific">Thermasporomyces composti</name>
    <dbReference type="NCBI Taxonomy" id="696763"/>
    <lineage>
        <taxon>Bacteria</taxon>
        <taxon>Bacillati</taxon>
        <taxon>Actinomycetota</taxon>
        <taxon>Actinomycetes</taxon>
        <taxon>Propionibacteriales</taxon>
        <taxon>Nocardioidaceae</taxon>
        <taxon>Thermasporomyces</taxon>
    </lineage>
</organism>
<dbReference type="InterPro" id="IPR029063">
    <property type="entry name" value="SAM-dependent_MTases_sf"/>
</dbReference>
<feature type="transmembrane region" description="Helical" evidence="2">
    <location>
        <begin position="193"/>
        <end position="214"/>
    </location>
</feature>
<protein>
    <recommendedName>
        <fullName evidence="5">Spermine/spermidine synthase</fullName>
    </recommendedName>
</protein>
<evidence type="ECO:0000313" key="3">
    <source>
        <dbReference type="EMBL" id="REF34884.1"/>
    </source>
</evidence>
<proteinExistence type="predicted"/>
<feature type="transmembrane region" description="Helical" evidence="2">
    <location>
        <begin position="141"/>
        <end position="160"/>
    </location>
</feature>
<evidence type="ECO:0000313" key="4">
    <source>
        <dbReference type="Proteomes" id="UP000256485"/>
    </source>
</evidence>
<accession>A0A3D9V9Q3</accession>
<sequence>MRTGLRVVLAGIQLSLVMTFLPRWTAAHGLVLERLPNVVLLATLLGLAVGLLHAKGADFRPTSPQGRGASALQRAHRRARDFLARRPLVAGALTFSVLTGVAAVPRLPVRAGVPLVAVLAAVLGAIYGLHTAAALRRAHLAGWTPAGTLALGVVGGLLGVSVDAGLSAAAVPPLGWVLLLAVAAVLAHPSYDVPVGFVVWWSVTLTVVGVITMADDTTWTPYGATRSRDDPAGTSWTVNGVPGPPIRDARELARTDPATPATLRATDGGRVLVLGAGPGNEVALALARGASQVDAVEADESLLILGRRRHPNQPYVDSRVTTHVRDPRAFLDQTTARYDLVVVTTRIARASLPPTGTPGSSYTLTTQALAKVRDRLSPSGVLTLRYDSQEEGLVRRLTATLGQVFDERPCLHRVGSELALTVAMTADACPAGSPATADGSPPVTDDRPALSRHGSPWSALTVGALSGLVLVGLVAGLRGARPLRSRRALRHAARVSAGATGWLLGSVAVTLACRRFGTTWPVWSVTLVVLLAGLSLLVTAGAVTAARRGRPTTRDEPVTGLGMGTLGALLGACLAYGVPVLGTRFVVTTVGVLVLLAGGAALRGHRTATSNQPGATRQLVG</sequence>
<reference evidence="3 4" key="1">
    <citation type="submission" date="2018-08" db="EMBL/GenBank/DDBJ databases">
        <title>Sequencing the genomes of 1000 actinobacteria strains.</title>
        <authorList>
            <person name="Klenk H.-P."/>
        </authorList>
    </citation>
    <scope>NUCLEOTIDE SEQUENCE [LARGE SCALE GENOMIC DNA]</scope>
    <source>
        <strain evidence="3 4">DSM 22891</strain>
    </source>
</reference>
<feature type="transmembrane region" description="Helical" evidence="2">
    <location>
        <begin position="584"/>
        <end position="602"/>
    </location>
</feature>
<name>A0A3D9V9Q3_THECX</name>
<gene>
    <name evidence="3" type="ORF">DFJ64_0250</name>
</gene>
<keyword evidence="2" id="KW-1133">Transmembrane helix</keyword>
<keyword evidence="2" id="KW-0812">Transmembrane</keyword>
<dbReference type="Gene3D" id="3.40.50.150">
    <property type="entry name" value="Vaccinia Virus protein VP39"/>
    <property type="match status" value="1"/>
</dbReference>
<keyword evidence="4" id="KW-1185">Reference proteome</keyword>
<feature type="transmembrane region" description="Helical" evidence="2">
    <location>
        <begin position="111"/>
        <end position="129"/>
    </location>
</feature>
<dbReference type="AlphaFoldDB" id="A0A3D9V9Q3"/>
<evidence type="ECO:0000256" key="2">
    <source>
        <dbReference type="SAM" id="Phobius"/>
    </source>
</evidence>
<keyword evidence="2" id="KW-0472">Membrane</keyword>
<feature type="transmembrane region" description="Helical" evidence="2">
    <location>
        <begin position="457"/>
        <end position="477"/>
    </location>
</feature>
<dbReference type="CDD" id="cd02440">
    <property type="entry name" value="AdoMet_MTases"/>
    <property type="match status" value="1"/>
</dbReference>
<feature type="transmembrane region" description="Helical" evidence="2">
    <location>
        <begin position="87"/>
        <end position="105"/>
    </location>
</feature>
<evidence type="ECO:0008006" key="5">
    <source>
        <dbReference type="Google" id="ProtNLM"/>
    </source>
</evidence>
<feature type="transmembrane region" description="Helical" evidence="2">
    <location>
        <begin position="166"/>
        <end position="186"/>
    </location>
</feature>
<feature type="transmembrane region" description="Helical" evidence="2">
    <location>
        <begin position="497"/>
        <end position="517"/>
    </location>
</feature>
<dbReference type="RefSeq" id="WP_115848767.1">
    <property type="nucleotide sequence ID" value="NZ_QTUC01000001.1"/>
</dbReference>
<feature type="transmembrane region" description="Helical" evidence="2">
    <location>
        <begin position="37"/>
        <end position="54"/>
    </location>
</feature>
<feature type="transmembrane region" description="Helical" evidence="2">
    <location>
        <begin position="558"/>
        <end position="578"/>
    </location>
</feature>
<comment type="caution">
    <text evidence="3">The sequence shown here is derived from an EMBL/GenBank/DDBJ whole genome shotgun (WGS) entry which is preliminary data.</text>
</comment>